<reference evidence="1" key="1">
    <citation type="submission" date="2014-09" db="EMBL/GenBank/DDBJ databases">
        <authorList>
            <person name="Magalhaes I.L.F."/>
            <person name="Oliveira U."/>
            <person name="Santos F.R."/>
            <person name="Vidigal T.H.D.A."/>
            <person name="Brescovit A.D."/>
            <person name="Santos A.J."/>
        </authorList>
    </citation>
    <scope>NUCLEOTIDE SEQUENCE</scope>
    <source>
        <tissue evidence="1">Shoot tissue taken approximately 20 cm above the soil surface</tissue>
    </source>
</reference>
<dbReference type="EMBL" id="GBRH01235950">
    <property type="protein sequence ID" value="JAD61945.1"/>
    <property type="molecule type" value="Transcribed_RNA"/>
</dbReference>
<sequence>MPRPPRGRRRRRARGSDARYHFHLIRPPPAMLSSLS</sequence>
<proteinExistence type="predicted"/>
<organism evidence="1">
    <name type="scientific">Arundo donax</name>
    <name type="common">Giant reed</name>
    <name type="synonym">Donax arundinaceus</name>
    <dbReference type="NCBI Taxonomy" id="35708"/>
    <lineage>
        <taxon>Eukaryota</taxon>
        <taxon>Viridiplantae</taxon>
        <taxon>Streptophyta</taxon>
        <taxon>Embryophyta</taxon>
        <taxon>Tracheophyta</taxon>
        <taxon>Spermatophyta</taxon>
        <taxon>Magnoliopsida</taxon>
        <taxon>Liliopsida</taxon>
        <taxon>Poales</taxon>
        <taxon>Poaceae</taxon>
        <taxon>PACMAD clade</taxon>
        <taxon>Arundinoideae</taxon>
        <taxon>Arundineae</taxon>
        <taxon>Arundo</taxon>
    </lineage>
</organism>
<evidence type="ECO:0000313" key="1">
    <source>
        <dbReference type="EMBL" id="JAD61945.1"/>
    </source>
</evidence>
<protein>
    <submittedName>
        <fullName evidence="1">Uncharacterized protein</fullName>
    </submittedName>
</protein>
<dbReference type="AlphaFoldDB" id="A0A0A9BL36"/>
<accession>A0A0A9BL36</accession>
<name>A0A0A9BL36_ARUDO</name>
<reference evidence="1" key="2">
    <citation type="journal article" date="2015" name="Data Brief">
        <title>Shoot transcriptome of the giant reed, Arundo donax.</title>
        <authorList>
            <person name="Barrero R.A."/>
            <person name="Guerrero F.D."/>
            <person name="Moolhuijzen P."/>
            <person name="Goolsby J.A."/>
            <person name="Tidwell J."/>
            <person name="Bellgard S.E."/>
            <person name="Bellgard M.I."/>
        </authorList>
    </citation>
    <scope>NUCLEOTIDE SEQUENCE</scope>
    <source>
        <tissue evidence="1">Shoot tissue taken approximately 20 cm above the soil surface</tissue>
    </source>
</reference>